<proteinExistence type="predicted"/>
<organism evidence="1 2">
    <name type="scientific">Ixodes persulcatus</name>
    <name type="common">Taiga tick</name>
    <dbReference type="NCBI Taxonomy" id="34615"/>
    <lineage>
        <taxon>Eukaryota</taxon>
        <taxon>Metazoa</taxon>
        <taxon>Ecdysozoa</taxon>
        <taxon>Arthropoda</taxon>
        <taxon>Chelicerata</taxon>
        <taxon>Arachnida</taxon>
        <taxon>Acari</taxon>
        <taxon>Parasitiformes</taxon>
        <taxon>Ixodida</taxon>
        <taxon>Ixodoidea</taxon>
        <taxon>Ixodidae</taxon>
        <taxon>Ixodinae</taxon>
        <taxon>Ixodes</taxon>
    </lineage>
</organism>
<evidence type="ECO:0000313" key="1">
    <source>
        <dbReference type="EMBL" id="KAG0428300.1"/>
    </source>
</evidence>
<sequence length="563" mass="61508">MDTTTAPPTAMDDTPDPTAQDDAVSLSDSLIEDTEGPFQEVTCRKKRRCSSRNSGSSDATIVTLTEPTVGLVVLFTPLNPDVSIDSIDSVRVSNTLETLVPSCVIEARFNRRKNLLAVDTRNGQTTRVLLSLTTLCGMKVRAFEPRGKVSSVGIVRNVDIALSDAEIVGALRSSVSIRCVRRLGKSSTVRIEFASATLPQHIYVGLVRHEVDLYVNNPLQCHRCGLFGHVAASCKRKLACLRCAQPHATAQCDASDLHCVNCNKSHEATSHICPFRQAERTVCRYRCENNVPFAQARAAFDKPTDAQAVPEAQAAPEVVGSSPEHPQRRRHSRRRQVQQNCADKSTSSPLPGTSSAVNIDPGTTSVPVSSVNKNEKRSFKDVLCSSPKSSAPQVQMRPTPKPAQEPPDTAPENADSHAIESTDLVLLNDGSPTFFGHRGKPSVLDLSFASPDLDVYWSLDVDTRGSDHLPVLMSIPRVGRLPRRLYHVTNWDLFRKKDIIKAIPSCLVQSTTRITLSVSQPSPDLKFLRLRAARRRAQRPAVVLFTRISNGGTVLIMADTATL</sequence>
<reference evidence="1 2" key="1">
    <citation type="journal article" date="2020" name="Cell">
        <title>Large-Scale Comparative Analyses of Tick Genomes Elucidate Their Genetic Diversity and Vector Capacities.</title>
        <authorList>
            <consortium name="Tick Genome and Microbiome Consortium (TIGMIC)"/>
            <person name="Jia N."/>
            <person name="Wang J."/>
            <person name="Shi W."/>
            <person name="Du L."/>
            <person name="Sun Y."/>
            <person name="Zhan W."/>
            <person name="Jiang J.F."/>
            <person name="Wang Q."/>
            <person name="Zhang B."/>
            <person name="Ji P."/>
            <person name="Bell-Sakyi L."/>
            <person name="Cui X.M."/>
            <person name="Yuan T.T."/>
            <person name="Jiang B.G."/>
            <person name="Yang W.F."/>
            <person name="Lam T.T."/>
            <person name="Chang Q.C."/>
            <person name="Ding S.J."/>
            <person name="Wang X.J."/>
            <person name="Zhu J.G."/>
            <person name="Ruan X.D."/>
            <person name="Zhao L."/>
            <person name="Wei J.T."/>
            <person name="Ye R.Z."/>
            <person name="Que T.C."/>
            <person name="Du C.H."/>
            <person name="Zhou Y.H."/>
            <person name="Cheng J.X."/>
            <person name="Dai P.F."/>
            <person name="Guo W.B."/>
            <person name="Han X.H."/>
            <person name="Huang E.J."/>
            <person name="Li L.F."/>
            <person name="Wei W."/>
            <person name="Gao Y.C."/>
            <person name="Liu J.Z."/>
            <person name="Shao H.Z."/>
            <person name="Wang X."/>
            <person name="Wang C.C."/>
            <person name="Yang T.C."/>
            <person name="Huo Q.B."/>
            <person name="Li W."/>
            <person name="Chen H.Y."/>
            <person name="Chen S.E."/>
            <person name="Zhou L.G."/>
            <person name="Ni X.B."/>
            <person name="Tian J.H."/>
            <person name="Sheng Y."/>
            <person name="Liu T."/>
            <person name="Pan Y.S."/>
            <person name="Xia L.Y."/>
            <person name="Li J."/>
            <person name="Zhao F."/>
            <person name="Cao W.C."/>
        </authorList>
    </citation>
    <scope>NUCLEOTIDE SEQUENCE [LARGE SCALE GENOMIC DNA]</scope>
    <source>
        <strain evidence="1">Iper-2018</strain>
    </source>
</reference>
<name>A0AC60Q3I5_IXOPE</name>
<dbReference type="EMBL" id="JABSTQ010009541">
    <property type="protein sequence ID" value="KAG0428300.1"/>
    <property type="molecule type" value="Genomic_DNA"/>
</dbReference>
<evidence type="ECO:0000313" key="2">
    <source>
        <dbReference type="Proteomes" id="UP000805193"/>
    </source>
</evidence>
<gene>
    <name evidence="1" type="ORF">HPB47_024703</name>
</gene>
<comment type="caution">
    <text evidence="1">The sequence shown here is derived from an EMBL/GenBank/DDBJ whole genome shotgun (WGS) entry which is preliminary data.</text>
</comment>
<dbReference type="Proteomes" id="UP000805193">
    <property type="component" value="Unassembled WGS sequence"/>
</dbReference>
<protein>
    <submittedName>
        <fullName evidence="1">Uncharacterized protein</fullName>
    </submittedName>
</protein>
<keyword evidence="2" id="KW-1185">Reference proteome</keyword>
<accession>A0AC60Q3I5</accession>